<dbReference type="GO" id="GO:0008443">
    <property type="term" value="F:phosphofructokinase activity"/>
    <property type="evidence" value="ECO:0007669"/>
    <property type="project" value="TreeGrafter"/>
</dbReference>
<name>A0A3N1G8P5_9ACTN</name>
<evidence type="ECO:0000256" key="1">
    <source>
        <dbReference type="ARBA" id="ARBA00010688"/>
    </source>
</evidence>
<dbReference type="Gene3D" id="3.40.1190.20">
    <property type="match status" value="1"/>
</dbReference>
<proteinExistence type="inferred from homology"/>
<dbReference type="PIRSF" id="PIRSF000535">
    <property type="entry name" value="1PFK/6PFK/LacC"/>
    <property type="match status" value="1"/>
</dbReference>
<evidence type="ECO:0000256" key="6">
    <source>
        <dbReference type="PIRNR" id="PIRNR000535"/>
    </source>
</evidence>
<keyword evidence="3" id="KW-0547">Nucleotide-binding</keyword>
<dbReference type="GO" id="GO:0005829">
    <property type="term" value="C:cytosol"/>
    <property type="evidence" value="ECO:0007669"/>
    <property type="project" value="TreeGrafter"/>
</dbReference>
<evidence type="ECO:0000256" key="5">
    <source>
        <dbReference type="ARBA" id="ARBA00022840"/>
    </source>
</evidence>
<evidence type="ECO:0000313" key="10">
    <source>
        <dbReference type="Proteomes" id="UP000276232"/>
    </source>
</evidence>
<dbReference type="InterPro" id="IPR002173">
    <property type="entry name" value="Carboh/pur_kinase_PfkB_CS"/>
</dbReference>
<evidence type="ECO:0000256" key="3">
    <source>
        <dbReference type="ARBA" id="ARBA00022741"/>
    </source>
</evidence>
<evidence type="ECO:0000313" key="9">
    <source>
        <dbReference type="EMBL" id="ROP26615.1"/>
    </source>
</evidence>
<dbReference type="InterPro" id="IPR017583">
    <property type="entry name" value="Tagatose/fructose_Pkinase"/>
</dbReference>
<dbReference type="Proteomes" id="UP000276232">
    <property type="component" value="Unassembled WGS sequence"/>
</dbReference>
<evidence type="ECO:0000256" key="7">
    <source>
        <dbReference type="RuleBase" id="RU003704"/>
    </source>
</evidence>
<dbReference type="Pfam" id="PF00294">
    <property type="entry name" value="PfkB"/>
    <property type="match status" value="1"/>
</dbReference>
<dbReference type="RefSeq" id="WP_199720372.1">
    <property type="nucleotide sequence ID" value="NZ_RJKN01000012.1"/>
</dbReference>
<evidence type="ECO:0000256" key="2">
    <source>
        <dbReference type="ARBA" id="ARBA00022679"/>
    </source>
</evidence>
<keyword evidence="10" id="KW-1185">Reference proteome</keyword>
<feature type="domain" description="Carbohydrate kinase PfkB" evidence="8">
    <location>
        <begin position="17"/>
        <end position="288"/>
    </location>
</feature>
<comment type="caution">
    <text evidence="9">The sequence shown here is derived from an EMBL/GenBank/DDBJ whole genome shotgun (WGS) entry which is preliminary data.</text>
</comment>
<organism evidence="9 10">
    <name type="scientific">Pseudokineococcus lusitanus</name>
    <dbReference type="NCBI Taxonomy" id="763993"/>
    <lineage>
        <taxon>Bacteria</taxon>
        <taxon>Bacillati</taxon>
        <taxon>Actinomycetota</taxon>
        <taxon>Actinomycetes</taxon>
        <taxon>Kineosporiales</taxon>
        <taxon>Kineosporiaceae</taxon>
        <taxon>Pseudokineococcus</taxon>
    </lineage>
</organism>
<accession>A0A3N1G8P5</accession>
<reference evidence="9 10" key="1">
    <citation type="journal article" date="2015" name="Stand. Genomic Sci.">
        <title>Genomic Encyclopedia of Bacterial and Archaeal Type Strains, Phase III: the genomes of soil and plant-associated and newly described type strains.</title>
        <authorList>
            <person name="Whitman W.B."/>
            <person name="Woyke T."/>
            <person name="Klenk H.P."/>
            <person name="Zhou Y."/>
            <person name="Lilburn T.G."/>
            <person name="Beck B.J."/>
            <person name="De Vos P."/>
            <person name="Vandamme P."/>
            <person name="Eisen J.A."/>
            <person name="Garrity G."/>
            <person name="Hugenholtz P."/>
            <person name="Kyrpides N.C."/>
        </authorList>
    </citation>
    <scope>NUCLEOTIDE SEQUENCE [LARGE SCALE GENOMIC DNA]</scope>
    <source>
        <strain evidence="9 10">CECT 7306</strain>
    </source>
</reference>
<sequence length="320" mass="31538">MSAPPVVVLTPNPAVDVTYAVDAQEVGTTVRVRRVSRRPGGKGVNVAAVLRTLGEDVVALLPLSGDAGRWVRTALEAEGLPVAVVDVGGTGTRSTVTVVDDALPPTVYAEPGDPLPPAAWEDVLAEVRARCAPGGWFVVAGSFPPGDERVVGDLVRTARGAGARVVVDASGPALVLAADAGADLLVPNEEEARAATGAADLAGAVRRLRQHAGAVVVVSRGADGLEAHADGAPVLQPGVPGVVGNPTGAGDAATAGLVAALRGGADLPTAVGRAAVLGAAAVLAPLAGQVDPADVAALGARLPAPRPATVPPSPDPEVTP</sequence>
<dbReference type="PANTHER" id="PTHR46566:SF5">
    <property type="entry name" value="1-PHOSPHOFRUCTOKINASE"/>
    <property type="match status" value="1"/>
</dbReference>
<keyword evidence="5" id="KW-0067">ATP-binding</keyword>
<dbReference type="InParanoid" id="A0A3N1G8P5"/>
<keyword evidence="4 7" id="KW-0418">Kinase</keyword>
<dbReference type="AlphaFoldDB" id="A0A3N1G8P5"/>
<gene>
    <name evidence="9" type="ORF">EDC03_3376</name>
</gene>
<evidence type="ECO:0000259" key="8">
    <source>
        <dbReference type="Pfam" id="PF00294"/>
    </source>
</evidence>
<dbReference type="EMBL" id="RJKN01000012">
    <property type="protein sequence ID" value="ROP26615.1"/>
    <property type="molecule type" value="Genomic_DNA"/>
</dbReference>
<dbReference type="SUPFAM" id="SSF53613">
    <property type="entry name" value="Ribokinase-like"/>
    <property type="match status" value="1"/>
</dbReference>
<dbReference type="PANTHER" id="PTHR46566">
    <property type="entry name" value="1-PHOSPHOFRUCTOKINASE-RELATED"/>
    <property type="match status" value="1"/>
</dbReference>
<dbReference type="InterPro" id="IPR029056">
    <property type="entry name" value="Ribokinase-like"/>
</dbReference>
<protein>
    <submittedName>
        <fullName evidence="9">Tagatose 6-phosphate kinase</fullName>
    </submittedName>
</protein>
<dbReference type="InterPro" id="IPR002139">
    <property type="entry name" value="Ribo/fructo_kinase"/>
</dbReference>
<keyword evidence="2 6" id="KW-0808">Transferase</keyword>
<dbReference type="PRINTS" id="PR00990">
    <property type="entry name" value="RIBOKINASE"/>
</dbReference>
<comment type="similarity">
    <text evidence="1 7">Belongs to the carbohydrate kinase PfkB family.</text>
</comment>
<evidence type="ECO:0000256" key="4">
    <source>
        <dbReference type="ARBA" id="ARBA00022777"/>
    </source>
</evidence>
<dbReference type="PROSITE" id="PS00584">
    <property type="entry name" value="PFKB_KINASES_2"/>
    <property type="match status" value="1"/>
</dbReference>
<dbReference type="GO" id="GO:0005524">
    <property type="term" value="F:ATP binding"/>
    <property type="evidence" value="ECO:0007669"/>
    <property type="project" value="UniProtKB-KW"/>
</dbReference>
<dbReference type="InterPro" id="IPR011611">
    <property type="entry name" value="PfkB_dom"/>
</dbReference>